<dbReference type="PRINTS" id="PR00111">
    <property type="entry name" value="ABHYDROLASE"/>
</dbReference>
<proteinExistence type="predicted"/>
<protein>
    <submittedName>
        <fullName evidence="2">Alpha/beta hydrolase</fullName>
    </submittedName>
</protein>
<dbReference type="PANTHER" id="PTHR37017:SF11">
    <property type="entry name" value="ESTERASE_LIPASE_THIOESTERASE DOMAIN-CONTAINING PROTEIN"/>
    <property type="match status" value="1"/>
</dbReference>
<dbReference type="EMBL" id="NWUF01000036">
    <property type="protein sequence ID" value="PCE40075.1"/>
    <property type="molecule type" value="Genomic_DNA"/>
</dbReference>
<accession>A0A2A4FMU2</accession>
<organism evidence="2 3">
    <name type="scientific">Rhizorhabdus dicambivorans</name>
    <dbReference type="NCBI Taxonomy" id="1850238"/>
    <lineage>
        <taxon>Bacteria</taxon>
        <taxon>Pseudomonadati</taxon>
        <taxon>Pseudomonadota</taxon>
        <taxon>Alphaproteobacteria</taxon>
        <taxon>Sphingomonadales</taxon>
        <taxon>Sphingomonadaceae</taxon>
        <taxon>Rhizorhabdus</taxon>
    </lineage>
</organism>
<dbReference type="KEGG" id="rdi:CMV14_15950"/>
<dbReference type="Proteomes" id="UP000218934">
    <property type="component" value="Unassembled WGS sequence"/>
</dbReference>
<dbReference type="SUPFAM" id="SSF53474">
    <property type="entry name" value="alpha/beta-Hydrolases"/>
    <property type="match status" value="1"/>
</dbReference>
<dbReference type="InterPro" id="IPR052897">
    <property type="entry name" value="Sec-Metab_Biosynth_Hydrolase"/>
</dbReference>
<dbReference type="OrthoDB" id="9814966at2"/>
<evidence type="ECO:0000313" key="3">
    <source>
        <dbReference type="Proteomes" id="UP000218934"/>
    </source>
</evidence>
<gene>
    <name evidence="2" type="ORF">COO09_22220</name>
</gene>
<dbReference type="InterPro" id="IPR000073">
    <property type="entry name" value="AB_hydrolase_1"/>
</dbReference>
<dbReference type="GO" id="GO:0016787">
    <property type="term" value="F:hydrolase activity"/>
    <property type="evidence" value="ECO:0007669"/>
    <property type="project" value="UniProtKB-KW"/>
</dbReference>
<dbReference type="Pfam" id="PF12697">
    <property type="entry name" value="Abhydrolase_6"/>
    <property type="match status" value="1"/>
</dbReference>
<keyword evidence="3" id="KW-1185">Reference proteome</keyword>
<dbReference type="AlphaFoldDB" id="A0A2A4FMU2"/>
<sequence>MTKFLNENEPAGVKSTFVLVHGAWHGGWCWDRVARILGAGGHRVYAPTLTGLGERSHLLSASVDLTTHIEDVVNVVRWNDLGQIVLVGHSYGGMVITGVAERMPDRIRSLVFVDAVVPRDGECLLDVLPPPPGVDGLAIPPFPAAFFNVNSADQAWVDSKLTPHPTASLTEKLRVTGAYRRIPTKVSIRAIGNGIPLPDQSSDEMSRDSNWILHEIESGHDIMVDKPNELALILEKIS</sequence>
<feature type="domain" description="AB hydrolase-1" evidence="1">
    <location>
        <begin position="17"/>
        <end position="231"/>
    </location>
</feature>
<name>A0A2A4FMU2_9SPHN</name>
<reference evidence="2 3" key="1">
    <citation type="submission" date="2017-09" db="EMBL/GenBank/DDBJ databases">
        <title>The Catabolism of 3,6-Dichlorosalicylic acid is Initiated by the Cytochrome P450 Monooxygenase DsmABC in Rhizorhabdus dicambivorans Ndbn-20.</title>
        <authorList>
            <person name="Na L."/>
        </authorList>
    </citation>
    <scope>NUCLEOTIDE SEQUENCE [LARGE SCALE GENOMIC DNA]</scope>
    <source>
        <strain evidence="2 3">Ndbn-20m</strain>
    </source>
</reference>
<dbReference type="Gene3D" id="3.40.50.1820">
    <property type="entry name" value="alpha/beta hydrolase"/>
    <property type="match status" value="1"/>
</dbReference>
<comment type="caution">
    <text evidence="2">The sequence shown here is derived from an EMBL/GenBank/DDBJ whole genome shotgun (WGS) entry which is preliminary data.</text>
</comment>
<keyword evidence="2" id="KW-0378">Hydrolase</keyword>
<evidence type="ECO:0000313" key="2">
    <source>
        <dbReference type="EMBL" id="PCE40075.1"/>
    </source>
</evidence>
<evidence type="ECO:0000259" key="1">
    <source>
        <dbReference type="Pfam" id="PF12697"/>
    </source>
</evidence>
<dbReference type="RefSeq" id="WP_066969273.1">
    <property type="nucleotide sequence ID" value="NZ_CP023449.1"/>
</dbReference>
<dbReference type="PANTHER" id="PTHR37017">
    <property type="entry name" value="AB HYDROLASE-1 DOMAIN-CONTAINING PROTEIN-RELATED"/>
    <property type="match status" value="1"/>
</dbReference>
<dbReference type="InterPro" id="IPR029058">
    <property type="entry name" value="AB_hydrolase_fold"/>
</dbReference>